<dbReference type="Pfam" id="PF17972">
    <property type="entry name" value="bMG5"/>
    <property type="match status" value="1"/>
</dbReference>
<evidence type="ECO:0000259" key="5">
    <source>
        <dbReference type="Pfam" id="PF17972"/>
    </source>
</evidence>
<evidence type="ECO:0000259" key="6">
    <source>
        <dbReference type="Pfam" id="PF21142"/>
    </source>
</evidence>
<feature type="domain" description="Macroglobulin" evidence="2">
    <location>
        <begin position="406"/>
        <end position="497"/>
    </location>
</feature>
<dbReference type="InterPro" id="IPR049120">
    <property type="entry name" value="A2M_bMG2"/>
</dbReference>
<organism evidence="7 8">
    <name type="scientific">Photorhabdus temperata J3</name>
    <dbReference type="NCBI Taxonomy" id="1389415"/>
    <lineage>
        <taxon>Bacteria</taxon>
        <taxon>Pseudomonadati</taxon>
        <taxon>Pseudomonadota</taxon>
        <taxon>Gammaproteobacteria</taxon>
        <taxon>Enterobacterales</taxon>
        <taxon>Morganellaceae</taxon>
        <taxon>Photorhabdus</taxon>
    </lineage>
</organism>
<evidence type="ECO:0000313" key="7">
    <source>
        <dbReference type="EMBL" id="ERT11533.1"/>
    </source>
</evidence>
<dbReference type="InterPro" id="IPR040639">
    <property type="entry name" value="A2MG_MG1"/>
</dbReference>
<dbReference type="Pfam" id="PF17970">
    <property type="entry name" value="bMG1"/>
    <property type="match status" value="1"/>
</dbReference>
<dbReference type="Pfam" id="PF11974">
    <property type="entry name" value="bMG3"/>
    <property type="match status" value="1"/>
</dbReference>
<evidence type="ECO:0000259" key="2">
    <source>
        <dbReference type="Pfam" id="PF01835"/>
    </source>
</evidence>
<name>U7QUI8_PHOTE</name>
<feature type="compositionally biased region" description="Polar residues" evidence="1">
    <location>
        <begin position="33"/>
        <end position="62"/>
    </location>
</feature>
<evidence type="ECO:0008006" key="9">
    <source>
        <dbReference type="Google" id="ProtNLM"/>
    </source>
</evidence>
<feature type="domain" description="Alpha-2-macroglobulin MG1" evidence="4">
    <location>
        <begin position="77"/>
        <end position="180"/>
    </location>
</feature>
<feature type="region of interest" description="Disordered" evidence="1">
    <location>
        <begin position="33"/>
        <end position="68"/>
    </location>
</feature>
<evidence type="ECO:0000259" key="3">
    <source>
        <dbReference type="Pfam" id="PF11974"/>
    </source>
</evidence>
<dbReference type="InterPro" id="IPR041203">
    <property type="entry name" value="Bact_A2M_MG5"/>
</dbReference>
<accession>U7QUI8</accession>
<dbReference type="EMBL" id="AXDT01000191">
    <property type="protein sequence ID" value="ERT11533.1"/>
    <property type="molecule type" value="Genomic_DNA"/>
</dbReference>
<feature type="domain" description="Bacterial Alpha-2-macroglobulin MG5" evidence="5">
    <location>
        <begin position="503"/>
        <end position="625"/>
    </location>
</feature>
<sequence>MNQSQFWRWPERKKHYFAVMLASLLMLAGCDQSDSTDNNKAAQSQSTEIQSAKAPQQSNTPPKSVKQKDATSLAELAKRYAGKEVTILDASEVQLDGASAMVVTFSVPLDPNQNFAQNVRLVDVKQGKLDGAWELSDNMMELRLRHLPPSRKLQLTVDKGVKGINERQLETAYEKTLTTETISPSVGFASKGSLLPSKVAEGLPVLALNVNSIDVNFFRIKETALPSFIAQWQYRNSMNSWESEEILKDAELVYTGRFDLNPTLNTREKLLLPLNNIKALQKDGVYMAVMQQAGKYIYANPATMFTLSDIGVSVHSYLDKMDVFTQSLEQGDSLKGVEVRLLDEKGQLLSKAMTDADGHASLEKNAKAKLLLATRDNQTSMIDLVSPALDLSEFDIAGPQGYSKLFFVFGPRDLYRPGETLIVNGLLRDGDGRAIKSQPVKVDVLKTDGQVVRSFVWQPENGLYQYRYTIPQSAATGLWSLRFDLGDNKPRYYKFNVEDFMPERMALDISSEAQPVMKNHGVDFAITGRYLYGAPAADNRLQGQLFLRPNRDAVAKLPGYEFGAATEENLSRTLDEFDLTLNSGGEAALNVSADNWSSVSSPVKVIVQASLLESGGRPVTRRLNKRFGRRKNWLVFVHCSIRKQFMTIVPVVTRAATMWMKIHWLNLSWFMPMPMAKNMPRKI</sequence>
<dbReference type="AlphaFoldDB" id="U7QUI8"/>
<dbReference type="InterPro" id="IPR021868">
    <property type="entry name" value="Alpha_2_Macroglob_MG3"/>
</dbReference>
<dbReference type="InterPro" id="IPR051802">
    <property type="entry name" value="YfhM-like"/>
</dbReference>
<protein>
    <recommendedName>
        <fullName evidence="9">Alpha-2-macroglobulin bait region domain-containing protein</fullName>
    </recommendedName>
</protein>
<dbReference type="PANTHER" id="PTHR40094:SF1">
    <property type="entry name" value="UBIQUITIN DOMAIN-CONTAINING PROTEIN"/>
    <property type="match status" value="1"/>
</dbReference>
<dbReference type="GO" id="GO:0004866">
    <property type="term" value="F:endopeptidase inhibitor activity"/>
    <property type="evidence" value="ECO:0007669"/>
    <property type="project" value="InterPro"/>
</dbReference>
<dbReference type="PATRIC" id="fig|1389415.4.peg.3763"/>
<reference evidence="7 8" key="1">
    <citation type="submission" date="2013-10" db="EMBL/GenBank/DDBJ databases">
        <title>Whole Genome Shotgun Sequence of Photorhabdus temperata J3.</title>
        <authorList>
            <person name="Park G.-S."/>
            <person name="Hong S.-J."/>
            <person name="Shin J.-H."/>
        </authorList>
    </citation>
    <scope>NUCLEOTIDE SEQUENCE [LARGE SCALE GENOMIC DNA]</scope>
    <source>
        <strain evidence="7 8">J3</strain>
    </source>
</reference>
<dbReference type="Pfam" id="PF21142">
    <property type="entry name" value="A2M_bMG2"/>
    <property type="match status" value="1"/>
</dbReference>
<evidence type="ECO:0000256" key="1">
    <source>
        <dbReference type="SAM" id="MobiDB-lite"/>
    </source>
</evidence>
<dbReference type="InterPro" id="IPR002890">
    <property type="entry name" value="MG2"/>
</dbReference>
<feature type="domain" description="Alpha-2 macroglobulin MG2" evidence="6">
    <location>
        <begin position="187"/>
        <end position="305"/>
    </location>
</feature>
<dbReference type="Proteomes" id="UP000017133">
    <property type="component" value="Unassembled WGS sequence"/>
</dbReference>
<dbReference type="Pfam" id="PF01835">
    <property type="entry name" value="MG2"/>
    <property type="match status" value="1"/>
</dbReference>
<dbReference type="Gene3D" id="2.60.40.1930">
    <property type="match status" value="1"/>
</dbReference>
<proteinExistence type="predicted"/>
<comment type="caution">
    <text evidence="7">The sequence shown here is derived from an EMBL/GenBank/DDBJ whole genome shotgun (WGS) entry which is preliminary data.</text>
</comment>
<feature type="domain" description="Alpha-2-macroglobulin MG3" evidence="3">
    <location>
        <begin position="307"/>
        <end position="400"/>
    </location>
</feature>
<keyword evidence="8" id="KW-1185">Reference proteome</keyword>
<evidence type="ECO:0000313" key="8">
    <source>
        <dbReference type="Proteomes" id="UP000017133"/>
    </source>
</evidence>
<evidence type="ECO:0000259" key="4">
    <source>
        <dbReference type="Pfam" id="PF17970"/>
    </source>
</evidence>
<dbReference type="PANTHER" id="PTHR40094">
    <property type="entry name" value="ALPHA-2-MACROGLOBULIN HOMOLOG"/>
    <property type="match status" value="1"/>
</dbReference>
<gene>
    <name evidence="7" type="ORF">O185_18835</name>
</gene>